<dbReference type="GeneTree" id="ENSGT00910000147588"/>
<feature type="region of interest" description="Disordered" evidence="1">
    <location>
        <begin position="1"/>
        <end position="97"/>
    </location>
</feature>
<organism evidence="2 3">
    <name type="scientific">Mus spicilegus</name>
    <name type="common">Mound-building mouse</name>
    <dbReference type="NCBI Taxonomy" id="10103"/>
    <lineage>
        <taxon>Eukaryota</taxon>
        <taxon>Metazoa</taxon>
        <taxon>Chordata</taxon>
        <taxon>Craniata</taxon>
        <taxon>Vertebrata</taxon>
        <taxon>Euteleostomi</taxon>
        <taxon>Mammalia</taxon>
        <taxon>Eutheria</taxon>
        <taxon>Euarchontoglires</taxon>
        <taxon>Glires</taxon>
        <taxon>Rodentia</taxon>
        <taxon>Myomorpha</taxon>
        <taxon>Muroidea</taxon>
        <taxon>Muridae</taxon>
        <taxon>Murinae</taxon>
        <taxon>Mus</taxon>
        <taxon>Mus</taxon>
    </lineage>
</organism>
<reference evidence="2" key="2">
    <citation type="submission" date="2025-09" db="UniProtKB">
        <authorList>
            <consortium name="Ensembl"/>
        </authorList>
    </citation>
    <scope>IDENTIFICATION</scope>
</reference>
<feature type="region of interest" description="Disordered" evidence="1">
    <location>
        <begin position="138"/>
        <end position="161"/>
    </location>
</feature>
<name>A0A8C6GUF1_MUSSI</name>
<accession>A0A8C6GUF1</accession>
<dbReference type="Ensembl" id="ENSMSIT00000014230.1">
    <property type="protein sequence ID" value="ENSMSIP00000011209.1"/>
    <property type="gene ID" value="ENSMSIG00000009820.1"/>
</dbReference>
<evidence type="ECO:0000313" key="3">
    <source>
        <dbReference type="Proteomes" id="UP000694415"/>
    </source>
</evidence>
<proteinExistence type="predicted"/>
<protein>
    <submittedName>
        <fullName evidence="2">Uncharacterized protein</fullName>
    </submittedName>
</protein>
<keyword evidence="3" id="KW-1185">Reference proteome</keyword>
<evidence type="ECO:0000256" key="1">
    <source>
        <dbReference type="SAM" id="MobiDB-lite"/>
    </source>
</evidence>
<feature type="compositionally biased region" description="Basic and acidic residues" evidence="1">
    <location>
        <begin position="1"/>
        <end position="25"/>
    </location>
</feature>
<dbReference type="AlphaFoldDB" id="A0A8C6GUF1"/>
<sequence length="194" mass="21109">VGEKQDAGRDVQIRDDFDRTQKECGDAQEAPSYPDEQAGRLGSPSPPVPPAGHGVYQQPVAVLTDGHHQEDADEQVGLDDPADHPAEVTSKGPVETVPNILCPEGQAQHKHQIRSCQVSQVDFCYAVLVQEEHAEDKEVLQCGQQEEDPEEGGLDGIEPTPPLGVWAVVLRKGPVKSRPEDLCGDVEHFDAERK</sequence>
<evidence type="ECO:0000313" key="2">
    <source>
        <dbReference type="Ensembl" id="ENSMSIP00000011209.1"/>
    </source>
</evidence>
<dbReference type="Proteomes" id="UP000694415">
    <property type="component" value="Unplaced"/>
</dbReference>
<reference evidence="2" key="1">
    <citation type="submission" date="2025-08" db="UniProtKB">
        <authorList>
            <consortium name="Ensembl"/>
        </authorList>
    </citation>
    <scope>IDENTIFICATION</scope>
</reference>